<evidence type="ECO:0000313" key="2">
    <source>
        <dbReference type="Proteomes" id="UP001141806"/>
    </source>
</evidence>
<proteinExistence type="predicted"/>
<accession>A0A9Q0QNP9</accession>
<protein>
    <submittedName>
        <fullName evidence="1">Uncharacterized protein</fullName>
    </submittedName>
</protein>
<name>A0A9Q0QNP9_9MAGN</name>
<dbReference type="AlphaFoldDB" id="A0A9Q0QNP9"/>
<sequence length="371" mass="39927">MRVSDRSLISEVRFSRNDSEARPESIRCAMKEFLVEKLAAEVEAGKQNKQPSNAPYLAPDGEGVGDISSVSDQSMILHVRMLVERGSSDEQRGVFEDCHSGDVLVLVAMLRPLEVTSGILRSVIGFNPEIHNTEAMMQVYDRSEKISEISIYGNGIQSFVSKEDHGRFYDAVPVEIGRPQGKARSLMMRVTPGRGRIGSVGSHDPSSHVTMGGLSSSLVAQDPGKASVKSSKHGVPSMSAKEFAEVQTLLYGVDVDAWVTFGEPAPVSVVMNMKQEITFQPADLVAEAGVSSGLRGFQFVSMTVWTGVFTMGLGAHGGQVALGYSALPGVNSRRWLQQGDFVGRVEGILLGDVLSSHVPFDTVKLVTILGA</sequence>
<dbReference type="Proteomes" id="UP001141806">
    <property type="component" value="Unassembled WGS sequence"/>
</dbReference>
<keyword evidence="2" id="KW-1185">Reference proteome</keyword>
<comment type="caution">
    <text evidence="1">The sequence shown here is derived from an EMBL/GenBank/DDBJ whole genome shotgun (WGS) entry which is preliminary data.</text>
</comment>
<gene>
    <name evidence="1" type="ORF">NE237_018131</name>
</gene>
<reference evidence="1" key="1">
    <citation type="journal article" date="2023" name="Plant J.">
        <title>The genome of the king protea, Protea cynaroides.</title>
        <authorList>
            <person name="Chang J."/>
            <person name="Duong T.A."/>
            <person name="Schoeman C."/>
            <person name="Ma X."/>
            <person name="Roodt D."/>
            <person name="Barker N."/>
            <person name="Li Z."/>
            <person name="Van de Peer Y."/>
            <person name="Mizrachi E."/>
        </authorList>
    </citation>
    <scope>NUCLEOTIDE SEQUENCE</scope>
    <source>
        <tissue evidence="1">Young leaves</tissue>
    </source>
</reference>
<organism evidence="1 2">
    <name type="scientific">Protea cynaroides</name>
    <dbReference type="NCBI Taxonomy" id="273540"/>
    <lineage>
        <taxon>Eukaryota</taxon>
        <taxon>Viridiplantae</taxon>
        <taxon>Streptophyta</taxon>
        <taxon>Embryophyta</taxon>
        <taxon>Tracheophyta</taxon>
        <taxon>Spermatophyta</taxon>
        <taxon>Magnoliopsida</taxon>
        <taxon>Proteales</taxon>
        <taxon>Proteaceae</taxon>
        <taxon>Protea</taxon>
    </lineage>
</organism>
<dbReference type="EMBL" id="JAMYWD010000007">
    <property type="protein sequence ID" value="KAJ4966282.1"/>
    <property type="molecule type" value="Genomic_DNA"/>
</dbReference>
<evidence type="ECO:0000313" key="1">
    <source>
        <dbReference type="EMBL" id="KAJ4966282.1"/>
    </source>
</evidence>